<feature type="compositionally biased region" description="Polar residues" evidence="1">
    <location>
        <begin position="253"/>
        <end position="263"/>
    </location>
</feature>
<dbReference type="Proteomes" id="UP000182471">
    <property type="component" value="Unassembled WGS sequence"/>
</dbReference>
<name>A0A1H9UL56_9FIRM</name>
<reference evidence="3" key="1">
    <citation type="submission" date="2016-10" db="EMBL/GenBank/DDBJ databases">
        <authorList>
            <person name="Varghese N."/>
            <person name="Submissions S."/>
        </authorList>
    </citation>
    <scope>NUCLEOTIDE SEQUENCE [LARGE SCALE GENOMIC DNA]</scope>
    <source>
        <strain evidence="3">S1b</strain>
    </source>
</reference>
<accession>A0A1H9UL56</accession>
<gene>
    <name evidence="2" type="ORF">SAMN02910429_02155</name>
</gene>
<proteinExistence type="predicted"/>
<dbReference type="AlphaFoldDB" id="A0A1H9UL56"/>
<feature type="compositionally biased region" description="Low complexity" evidence="1">
    <location>
        <begin position="228"/>
        <end position="248"/>
    </location>
</feature>
<feature type="region of interest" description="Disordered" evidence="1">
    <location>
        <begin position="218"/>
        <end position="264"/>
    </location>
</feature>
<sequence>MLKSMRNRIIAGAVALVVLIAVLVTVVICNKRSKKIIAGKALIDQYYTEYIDSKKKSDKYDSYKRMCQDKEIVQLVDRYNEVKSYLTETKNKVQEEISTYYEKKFKALEEISDKEKSLDKVKSFNSTIDDLIAEVKKDPILKKKKKNSLIAKLKKSSINMKSFYEKTNKEYQATYDSIVNNVADSNEAINKMNELLSTIPDVEEYKDIRGKIATYIGEHSNSGKASDNSGNTANTSANNKKNSKNTAGRAEYSPNQTSNQHVYPTTADLVPASVLEARKAQLQAQYPGFSVSLFEFPQLANCNTSWELTKPMSLSTTTPTNYLSRADNGVTYYLPQELINTGHRFVLHDGSSGIYKWVDHNTNISYLINDQGNIYEAWLLIHETL</sequence>
<evidence type="ECO:0000313" key="3">
    <source>
        <dbReference type="Proteomes" id="UP000182471"/>
    </source>
</evidence>
<dbReference type="EMBL" id="FOGW01000031">
    <property type="protein sequence ID" value="SES09914.1"/>
    <property type="molecule type" value="Genomic_DNA"/>
</dbReference>
<dbReference type="RefSeq" id="WP_074730944.1">
    <property type="nucleotide sequence ID" value="NZ_FOGW01000031.1"/>
</dbReference>
<protein>
    <submittedName>
        <fullName evidence="2">Uncharacterized protein</fullName>
    </submittedName>
</protein>
<keyword evidence="3" id="KW-1185">Reference proteome</keyword>
<evidence type="ECO:0000313" key="2">
    <source>
        <dbReference type="EMBL" id="SES09914.1"/>
    </source>
</evidence>
<organism evidence="2 3">
    <name type="scientific">Lachnobacterium bovis</name>
    <dbReference type="NCBI Taxonomy" id="140626"/>
    <lineage>
        <taxon>Bacteria</taxon>
        <taxon>Bacillati</taxon>
        <taxon>Bacillota</taxon>
        <taxon>Clostridia</taxon>
        <taxon>Lachnospirales</taxon>
        <taxon>Lachnospiraceae</taxon>
        <taxon>Lachnobacterium</taxon>
    </lineage>
</organism>
<evidence type="ECO:0000256" key="1">
    <source>
        <dbReference type="SAM" id="MobiDB-lite"/>
    </source>
</evidence>